<feature type="DNA-binding region" description="Homeobox" evidence="1">
    <location>
        <begin position="39"/>
        <end position="63"/>
    </location>
</feature>
<comment type="caution">
    <text evidence="4">The sequence shown here is derived from an EMBL/GenBank/DDBJ whole genome shotgun (WGS) entry which is preliminary data.</text>
</comment>
<dbReference type="InterPro" id="IPR009057">
    <property type="entry name" value="Homeodomain-like_sf"/>
</dbReference>
<dbReference type="PROSITE" id="PS50071">
    <property type="entry name" value="HOMEOBOX_2"/>
    <property type="match status" value="1"/>
</dbReference>
<feature type="region of interest" description="Disordered" evidence="2">
    <location>
        <begin position="88"/>
        <end position="108"/>
    </location>
</feature>
<dbReference type="CDD" id="cd00086">
    <property type="entry name" value="homeodomain"/>
    <property type="match status" value="1"/>
</dbReference>
<evidence type="ECO:0000313" key="5">
    <source>
        <dbReference type="Proteomes" id="UP000762676"/>
    </source>
</evidence>
<dbReference type="InterPro" id="IPR001356">
    <property type="entry name" value="HD"/>
</dbReference>
<dbReference type="GO" id="GO:0005634">
    <property type="term" value="C:nucleus"/>
    <property type="evidence" value="ECO:0007669"/>
    <property type="project" value="UniProtKB-SubCell"/>
</dbReference>
<dbReference type="EMBL" id="BMAT01013556">
    <property type="protein sequence ID" value="GFS15273.1"/>
    <property type="molecule type" value="Genomic_DNA"/>
</dbReference>
<reference evidence="4 5" key="1">
    <citation type="journal article" date="2021" name="Elife">
        <title>Chloroplast acquisition without the gene transfer in kleptoplastic sea slugs, Plakobranchus ocellatus.</title>
        <authorList>
            <person name="Maeda T."/>
            <person name="Takahashi S."/>
            <person name="Yoshida T."/>
            <person name="Shimamura S."/>
            <person name="Takaki Y."/>
            <person name="Nagai Y."/>
            <person name="Toyoda A."/>
            <person name="Suzuki Y."/>
            <person name="Arimoto A."/>
            <person name="Ishii H."/>
            <person name="Satoh N."/>
            <person name="Nishiyama T."/>
            <person name="Hasebe M."/>
            <person name="Maruyama T."/>
            <person name="Minagawa J."/>
            <person name="Obokata J."/>
            <person name="Shigenobu S."/>
        </authorList>
    </citation>
    <scope>NUCLEOTIDE SEQUENCE [LARGE SCALE GENOMIC DNA]</scope>
</reference>
<keyword evidence="1" id="KW-0539">Nucleus</keyword>
<dbReference type="Gene3D" id="1.10.10.60">
    <property type="entry name" value="Homeodomain-like"/>
    <property type="match status" value="1"/>
</dbReference>
<accession>A0AAV4IXL8</accession>
<feature type="domain" description="Homeobox" evidence="3">
    <location>
        <begin position="37"/>
        <end position="62"/>
    </location>
</feature>
<proteinExistence type="predicted"/>
<dbReference type="AlphaFoldDB" id="A0AAV4IXL8"/>
<evidence type="ECO:0000313" key="4">
    <source>
        <dbReference type="EMBL" id="GFS15273.1"/>
    </source>
</evidence>
<protein>
    <submittedName>
        <fullName evidence="4">Homeobox protein Mohawk-like</fullName>
    </submittedName>
</protein>
<comment type="subcellular location">
    <subcellularLocation>
        <location evidence="1">Nucleus</location>
    </subcellularLocation>
</comment>
<sequence>MCPFAVKLRGSSYDVILLRCLTAESCSSSRRHRLCSLAEIHSLRDREVSNWFANARRRLKNTVQGEGISWSRRIQAYNDFAEGNAELFSIPSSEEEEEEEEEGGEDLRPCECIAKLNNN</sequence>
<dbReference type="Proteomes" id="UP000762676">
    <property type="component" value="Unassembled WGS sequence"/>
</dbReference>
<feature type="compositionally biased region" description="Acidic residues" evidence="2">
    <location>
        <begin position="93"/>
        <end position="104"/>
    </location>
</feature>
<dbReference type="SUPFAM" id="SSF46689">
    <property type="entry name" value="Homeodomain-like"/>
    <property type="match status" value="1"/>
</dbReference>
<keyword evidence="1 4" id="KW-0371">Homeobox</keyword>
<organism evidence="4 5">
    <name type="scientific">Elysia marginata</name>
    <dbReference type="NCBI Taxonomy" id="1093978"/>
    <lineage>
        <taxon>Eukaryota</taxon>
        <taxon>Metazoa</taxon>
        <taxon>Spiralia</taxon>
        <taxon>Lophotrochozoa</taxon>
        <taxon>Mollusca</taxon>
        <taxon>Gastropoda</taxon>
        <taxon>Heterobranchia</taxon>
        <taxon>Euthyneura</taxon>
        <taxon>Panpulmonata</taxon>
        <taxon>Sacoglossa</taxon>
        <taxon>Placobranchoidea</taxon>
        <taxon>Plakobranchidae</taxon>
        <taxon>Elysia</taxon>
    </lineage>
</organism>
<evidence type="ECO:0000256" key="1">
    <source>
        <dbReference type="PROSITE-ProRule" id="PRU00108"/>
    </source>
</evidence>
<keyword evidence="5" id="KW-1185">Reference proteome</keyword>
<name>A0AAV4IXL8_9GAST</name>
<evidence type="ECO:0000259" key="3">
    <source>
        <dbReference type="PROSITE" id="PS50071"/>
    </source>
</evidence>
<gene>
    <name evidence="4" type="ORF">ElyMa_006767300</name>
</gene>
<dbReference type="GO" id="GO:0003677">
    <property type="term" value="F:DNA binding"/>
    <property type="evidence" value="ECO:0007669"/>
    <property type="project" value="UniProtKB-UniRule"/>
</dbReference>
<evidence type="ECO:0000256" key="2">
    <source>
        <dbReference type="SAM" id="MobiDB-lite"/>
    </source>
</evidence>
<keyword evidence="1 4" id="KW-0238">DNA-binding</keyword>